<proteinExistence type="predicted"/>
<dbReference type="EMBL" id="PYDT01000006">
    <property type="protein sequence ID" value="THU58343.1"/>
    <property type="molecule type" value="Genomic_DNA"/>
</dbReference>
<keyword evidence="2" id="KW-1185">Reference proteome</keyword>
<dbReference type="Proteomes" id="UP000317650">
    <property type="component" value="Chromosome 3"/>
</dbReference>
<evidence type="ECO:0000313" key="2">
    <source>
        <dbReference type="Proteomes" id="UP000317650"/>
    </source>
</evidence>
<organism evidence="1 2">
    <name type="scientific">Musa balbisiana</name>
    <name type="common">Banana</name>
    <dbReference type="NCBI Taxonomy" id="52838"/>
    <lineage>
        <taxon>Eukaryota</taxon>
        <taxon>Viridiplantae</taxon>
        <taxon>Streptophyta</taxon>
        <taxon>Embryophyta</taxon>
        <taxon>Tracheophyta</taxon>
        <taxon>Spermatophyta</taxon>
        <taxon>Magnoliopsida</taxon>
        <taxon>Liliopsida</taxon>
        <taxon>Zingiberales</taxon>
        <taxon>Musaceae</taxon>
        <taxon>Musa</taxon>
    </lineage>
</organism>
<accession>A0A4S8J9K2</accession>
<name>A0A4S8J9K2_MUSBA</name>
<comment type="caution">
    <text evidence="1">The sequence shown here is derived from an EMBL/GenBank/DDBJ whole genome shotgun (WGS) entry which is preliminary data.</text>
</comment>
<dbReference type="AlphaFoldDB" id="A0A4S8J9K2"/>
<reference evidence="1 2" key="1">
    <citation type="journal article" date="2019" name="Nat. Plants">
        <title>Genome sequencing of Musa balbisiana reveals subgenome evolution and function divergence in polyploid bananas.</title>
        <authorList>
            <person name="Yao X."/>
        </authorList>
    </citation>
    <scope>NUCLEOTIDE SEQUENCE [LARGE SCALE GENOMIC DNA]</scope>
    <source>
        <strain evidence="2">cv. DH-PKW</strain>
        <tissue evidence="1">Leaves</tissue>
    </source>
</reference>
<evidence type="ECO:0000313" key="1">
    <source>
        <dbReference type="EMBL" id="THU58343.1"/>
    </source>
</evidence>
<gene>
    <name evidence="1" type="ORF">C4D60_Mb03t13220</name>
</gene>
<sequence length="144" mass="16131">MNSCSTRNMHTQTQYKEFQSKAYITTKMVECPLNISGTQTCKHQSNHASRWQRNLCNACIDELNPPSDGGKHCSSWWVSLSFKKFYPLAVSEAITTPHMPHELIPPPKTVSSGCRPEQHSSACLSVGATCRWQTRTMLAASFLP</sequence>
<protein>
    <submittedName>
        <fullName evidence="1">Uncharacterized protein</fullName>
    </submittedName>
</protein>